<accession>A0A182XTY0</accession>
<proteinExistence type="predicted"/>
<evidence type="ECO:0000313" key="1">
    <source>
        <dbReference type="EnsemblMetazoa" id="AQUA015261-PA"/>
    </source>
</evidence>
<name>A0A182XTY0_ANOQN</name>
<protein>
    <submittedName>
        <fullName evidence="1">Uncharacterized protein</fullName>
    </submittedName>
</protein>
<evidence type="ECO:0000313" key="2">
    <source>
        <dbReference type="Proteomes" id="UP000076407"/>
    </source>
</evidence>
<keyword evidence="2" id="KW-1185">Reference proteome</keyword>
<dbReference type="EnsemblMetazoa" id="AQUA015261-RA">
    <property type="protein sequence ID" value="AQUA015261-PA"/>
    <property type="gene ID" value="AQUA015261"/>
</dbReference>
<organism evidence="1 2">
    <name type="scientific">Anopheles quadriannulatus</name>
    <name type="common">Mosquito</name>
    <dbReference type="NCBI Taxonomy" id="34691"/>
    <lineage>
        <taxon>Eukaryota</taxon>
        <taxon>Metazoa</taxon>
        <taxon>Ecdysozoa</taxon>
        <taxon>Arthropoda</taxon>
        <taxon>Hexapoda</taxon>
        <taxon>Insecta</taxon>
        <taxon>Pterygota</taxon>
        <taxon>Neoptera</taxon>
        <taxon>Endopterygota</taxon>
        <taxon>Diptera</taxon>
        <taxon>Nematocera</taxon>
        <taxon>Culicoidea</taxon>
        <taxon>Culicidae</taxon>
        <taxon>Anophelinae</taxon>
        <taxon>Anopheles</taxon>
    </lineage>
</organism>
<dbReference type="Proteomes" id="UP000076407">
    <property type="component" value="Unassembled WGS sequence"/>
</dbReference>
<reference evidence="1" key="1">
    <citation type="submission" date="2020-05" db="UniProtKB">
        <authorList>
            <consortium name="EnsemblMetazoa"/>
        </authorList>
    </citation>
    <scope>IDENTIFICATION</scope>
    <source>
        <strain evidence="1">SANGQUA</strain>
    </source>
</reference>
<sequence length="24" mass="2717">MSLAKVYLAMIYSDQNQLLVCTVI</sequence>
<dbReference type="AlphaFoldDB" id="A0A182XTY0"/>
<dbReference type="VEuPathDB" id="VectorBase:AQUA015261"/>